<accession>A0ABP8DMP5</accession>
<protein>
    <recommendedName>
        <fullName evidence="1">Pyrrolo-quinoline quinone repeat domain-containing protein</fullName>
    </recommendedName>
</protein>
<proteinExistence type="predicted"/>
<dbReference type="Gene3D" id="2.130.10.10">
    <property type="entry name" value="YVTN repeat-like/Quinoprotein amine dehydrogenase"/>
    <property type="match status" value="1"/>
</dbReference>
<sequence>MDNAWIVATPDGYVLADGHEVFSLGNDGRQRWHQSYGDGDVVRVDAAGSTVIVSWKNPRREEWPGSLIVKAFDTTSGTALWSDDQPSFVSVHATAVYTSVCHGGQNNRIGDCHLSARDPRTGHTRWTIATYASSIVLGPANPLDMGSIAAPPVPPYLVIESFPTGYASKTFTTVDPSSGRNLGTSIKAMAATQTSHFLIEWDDDRNRPETGCTSTLVVWGPHGGNATWRKTFTNAVLADGKCRNIDYEVADDALALADNSGATTLLDLATGTTDWTAGEPGPPMLITNDVLVISNADGGVTTYDRKTGSPQWRTMGPAHRDALVADLSTRVLDKWLVVYDRGAGAYCSSACPTVSVLNLDSGSLYRAPQGRLITTADGIVITETKSVRRPNGTADYHAYAIH</sequence>
<dbReference type="EMBL" id="BAABAT010000037">
    <property type="protein sequence ID" value="GAA4259747.1"/>
    <property type="molecule type" value="Genomic_DNA"/>
</dbReference>
<dbReference type="Proteomes" id="UP001500620">
    <property type="component" value="Unassembled WGS sequence"/>
</dbReference>
<evidence type="ECO:0000313" key="3">
    <source>
        <dbReference type="Proteomes" id="UP001500620"/>
    </source>
</evidence>
<feature type="domain" description="Pyrrolo-quinoline quinone repeat" evidence="1">
    <location>
        <begin position="213"/>
        <end position="334"/>
    </location>
</feature>
<organism evidence="2 3">
    <name type="scientific">Dactylosporangium darangshiense</name>
    <dbReference type="NCBI Taxonomy" id="579108"/>
    <lineage>
        <taxon>Bacteria</taxon>
        <taxon>Bacillati</taxon>
        <taxon>Actinomycetota</taxon>
        <taxon>Actinomycetes</taxon>
        <taxon>Micromonosporales</taxon>
        <taxon>Micromonosporaceae</taxon>
        <taxon>Dactylosporangium</taxon>
    </lineage>
</organism>
<evidence type="ECO:0000259" key="1">
    <source>
        <dbReference type="Pfam" id="PF13360"/>
    </source>
</evidence>
<dbReference type="SUPFAM" id="SSF50998">
    <property type="entry name" value="Quinoprotein alcohol dehydrogenase-like"/>
    <property type="match status" value="1"/>
</dbReference>
<keyword evidence="3" id="KW-1185">Reference proteome</keyword>
<feature type="domain" description="Pyrrolo-quinoline quinone repeat" evidence="1">
    <location>
        <begin position="5"/>
        <end position="131"/>
    </location>
</feature>
<name>A0ABP8DMP5_9ACTN</name>
<dbReference type="InterPro" id="IPR011047">
    <property type="entry name" value="Quinoprotein_ADH-like_sf"/>
</dbReference>
<dbReference type="InterPro" id="IPR002372">
    <property type="entry name" value="PQQ_rpt_dom"/>
</dbReference>
<reference evidence="3" key="1">
    <citation type="journal article" date="2019" name="Int. J. Syst. Evol. Microbiol.">
        <title>The Global Catalogue of Microorganisms (GCM) 10K type strain sequencing project: providing services to taxonomists for standard genome sequencing and annotation.</title>
        <authorList>
            <consortium name="The Broad Institute Genomics Platform"/>
            <consortium name="The Broad Institute Genome Sequencing Center for Infectious Disease"/>
            <person name="Wu L."/>
            <person name="Ma J."/>
        </authorList>
    </citation>
    <scope>NUCLEOTIDE SEQUENCE [LARGE SCALE GENOMIC DNA]</scope>
    <source>
        <strain evidence="3">JCM 17441</strain>
    </source>
</reference>
<dbReference type="Pfam" id="PF13360">
    <property type="entry name" value="PQQ_2"/>
    <property type="match status" value="2"/>
</dbReference>
<gene>
    <name evidence="2" type="ORF">GCM10022255_085590</name>
</gene>
<evidence type="ECO:0000313" key="2">
    <source>
        <dbReference type="EMBL" id="GAA4259747.1"/>
    </source>
</evidence>
<dbReference type="InterPro" id="IPR015943">
    <property type="entry name" value="WD40/YVTN_repeat-like_dom_sf"/>
</dbReference>
<comment type="caution">
    <text evidence="2">The sequence shown here is derived from an EMBL/GenBank/DDBJ whole genome shotgun (WGS) entry which is preliminary data.</text>
</comment>